<sequence>MAPKIPKGKTLFLTHWFTDIVAAVENHRDINTLSETTISLGSKLDPSDHIKRPSNEKLQKLWSEFMDESYANSEEITICKILLVTYYWEDLDFIHNFLKKEKNDFDNVVEYVLFEWKQSGYSKPFGEILDVLPDDDSPPKKGQKKGKGKNHPEPIIKIKDNKTALINEKIKTLDLTEEKIAPEVDTDSSVISGKETSPELCEPEAYIKDLPSSSKKDILFPFLNDPPPSGIFSIIFDIGYLNCLLQIELSPIQHESISKMTSSEAWYYCDQNIFIPHFDLKRSKFTQKIENIIPPYVEKVADEIEKKVIRIIEERRATSDPNQMILQELKLLKTQLISAGRMVPPIASSAQPFVPAVLPQQPIQEQQPEQASSIFSFKLP</sequence>
<evidence type="ECO:0000256" key="1">
    <source>
        <dbReference type="SAM" id="MobiDB-lite"/>
    </source>
</evidence>
<accession>A0A6G7PRU2</accession>
<proteinExistence type="predicted"/>
<feature type="region of interest" description="Disordered" evidence="1">
    <location>
        <begin position="131"/>
        <end position="154"/>
    </location>
</feature>
<dbReference type="EMBL" id="MT129693">
    <property type="protein sequence ID" value="QIJ70028.1"/>
    <property type="molecule type" value="Viral_cRNA"/>
</dbReference>
<protein>
    <submittedName>
        <fullName evidence="2">Uncharacterized protein</fullName>
    </submittedName>
</protein>
<name>A0A6G7PRU2_9MONO</name>
<evidence type="ECO:0000313" key="2">
    <source>
        <dbReference type="EMBL" id="QIJ70028.1"/>
    </source>
</evidence>
<reference evidence="2" key="1">
    <citation type="submission" date="2020-02" db="EMBL/GenBank/DDBJ databases">
        <title>Comparative analysis of RNA virome composition in rabbits and associated ectoparasites.</title>
        <authorList>
            <person name="Mahar J.E."/>
            <person name="Shi M."/>
            <person name="Hall R.N."/>
            <person name="Strive T."/>
            <person name="Holmes E.C."/>
        </authorList>
    </citation>
    <scope>NUCLEOTIDE SEQUENCE</scope>
    <source>
        <strain evidence="2">GudgCaA_DN63315-6</strain>
    </source>
</reference>
<organism evidence="2">
    <name type="scientific">Gudgenby Calliphora mononega-like virus</name>
    <dbReference type="NCBI Taxonomy" id="2716744"/>
    <lineage>
        <taxon>Viruses</taxon>
        <taxon>Riboviria</taxon>
        <taxon>Orthornavirae</taxon>
        <taxon>Negarnaviricota</taxon>
        <taxon>Haploviricotina</taxon>
        <taxon>Monjiviricetes</taxon>
        <taxon>Mononegavirales</taxon>
        <taxon>Xinmoviridae</taxon>
        <taxon>Gudgevirus</taxon>
        <taxon>Gudgevirus namadgii</taxon>
    </lineage>
</organism>